<accession>A0A443QET7</accession>
<dbReference type="Pfam" id="PF03357">
    <property type="entry name" value="Snf7"/>
    <property type="match status" value="1"/>
</dbReference>
<dbReference type="GO" id="GO:0007034">
    <property type="term" value="P:vacuolar transport"/>
    <property type="evidence" value="ECO:0007669"/>
    <property type="project" value="InterPro"/>
</dbReference>
<dbReference type="PANTHER" id="PTHR10476">
    <property type="entry name" value="CHARGED MULTIVESICULAR BODY PROTEIN"/>
    <property type="match status" value="1"/>
</dbReference>
<proteinExistence type="inferred from homology"/>
<sequence>MFKKPSPAEQMRAQTRDLRKAQRDIDRSKADLERQEKQLLADIKKAAKTGNKDVCGILAKQLVNLRKQKTRLVTTSSQIGAVGAQTKIIHANTRIAGAMASTTKTMKNVNQQINTGQIMKSMQDFERENAKMDMKDELIDDTLSSVLDHSDDEQEQDAVVNQVLDEIGIEMIGKVANAPMAKGSLGESSQAKKITDSEIEEQLSKLKM</sequence>
<protein>
    <submittedName>
        <fullName evidence="3">Vacuolar assembly/sorting protein DID4-like protein</fullName>
    </submittedName>
</protein>
<dbReference type="InterPro" id="IPR005024">
    <property type="entry name" value="Snf7_fam"/>
</dbReference>
<dbReference type="OrthoDB" id="5594417at2759"/>
<comment type="caution">
    <text evidence="3">The sequence shown here is derived from an EMBL/GenBank/DDBJ whole genome shotgun (WGS) entry which is preliminary data.</text>
</comment>
<feature type="region of interest" description="Disordered" evidence="2">
    <location>
        <begin position="1"/>
        <end position="30"/>
    </location>
</feature>
<name>A0A443QET7_9ACAR</name>
<comment type="similarity">
    <text evidence="1">Belongs to the SNF7 family.</text>
</comment>
<gene>
    <name evidence="3" type="ORF">B4U79_13162</name>
</gene>
<dbReference type="AlphaFoldDB" id="A0A443QET7"/>
<evidence type="ECO:0000256" key="1">
    <source>
        <dbReference type="ARBA" id="ARBA00006190"/>
    </source>
</evidence>
<evidence type="ECO:0000313" key="4">
    <source>
        <dbReference type="Proteomes" id="UP000285301"/>
    </source>
</evidence>
<dbReference type="STRING" id="1965070.A0A443QET7"/>
<evidence type="ECO:0000313" key="3">
    <source>
        <dbReference type="EMBL" id="RWS01496.1"/>
    </source>
</evidence>
<dbReference type="Gene3D" id="6.10.140.1230">
    <property type="match status" value="1"/>
</dbReference>
<evidence type="ECO:0000256" key="2">
    <source>
        <dbReference type="SAM" id="MobiDB-lite"/>
    </source>
</evidence>
<keyword evidence="4" id="KW-1185">Reference proteome</keyword>
<feature type="compositionally biased region" description="Basic and acidic residues" evidence="2">
    <location>
        <begin position="14"/>
        <end position="30"/>
    </location>
</feature>
<organism evidence="3 4">
    <name type="scientific">Dinothrombium tinctorium</name>
    <dbReference type="NCBI Taxonomy" id="1965070"/>
    <lineage>
        <taxon>Eukaryota</taxon>
        <taxon>Metazoa</taxon>
        <taxon>Ecdysozoa</taxon>
        <taxon>Arthropoda</taxon>
        <taxon>Chelicerata</taxon>
        <taxon>Arachnida</taxon>
        <taxon>Acari</taxon>
        <taxon>Acariformes</taxon>
        <taxon>Trombidiformes</taxon>
        <taxon>Prostigmata</taxon>
        <taxon>Anystina</taxon>
        <taxon>Parasitengona</taxon>
        <taxon>Trombidioidea</taxon>
        <taxon>Trombidiidae</taxon>
        <taxon>Dinothrombium</taxon>
    </lineage>
</organism>
<reference evidence="3 4" key="1">
    <citation type="journal article" date="2018" name="Gigascience">
        <title>Genomes of trombidid mites reveal novel predicted allergens and laterally-transferred genes associated with secondary metabolism.</title>
        <authorList>
            <person name="Dong X."/>
            <person name="Chaisiri K."/>
            <person name="Xia D."/>
            <person name="Armstrong S.D."/>
            <person name="Fang Y."/>
            <person name="Donnelly M.J."/>
            <person name="Kadowaki T."/>
            <person name="McGarry J.W."/>
            <person name="Darby A.C."/>
            <person name="Makepeace B.L."/>
        </authorList>
    </citation>
    <scope>NUCLEOTIDE SEQUENCE [LARGE SCALE GENOMIC DNA]</scope>
    <source>
        <strain evidence="3">UoL-WK</strain>
    </source>
</reference>
<dbReference type="Proteomes" id="UP000285301">
    <property type="component" value="Unassembled WGS sequence"/>
</dbReference>
<dbReference type="EMBL" id="NCKU01009106">
    <property type="protein sequence ID" value="RWS01496.1"/>
    <property type="molecule type" value="Genomic_DNA"/>
</dbReference>